<dbReference type="AlphaFoldDB" id="A0A5C0VMK1"/>
<dbReference type="KEGG" id="pej:FYC62_11685"/>
<dbReference type="EMBL" id="CP043329">
    <property type="protein sequence ID" value="QEK52224.1"/>
    <property type="molecule type" value="Genomic_DNA"/>
</dbReference>
<evidence type="ECO:0000313" key="4">
    <source>
        <dbReference type="Proteomes" id="UP000323653"/>
    </source>
</evidence>
<dbReference type="PANTHER" id="PTHR34477:SF1">
    <property type="entry name" value="UPF0213 PROTEIN YHBQ"/>
    <property type="match status" value="1"/>
</dbReference>
<dbReference type="Proteomes" id="UP000323653">
    <property type="component" value="Chromosome"/>
</dbReference>
<dbReference type="Gene3D" id="3.40.1440.10">
    <property type="entry name" value="GIY-YIG endonuclease"/>
    <property type="match status" value="1"/>
</dbReference>
<organism evidence="3 4">
    <name type="scientific">Pedobacter aquae</name>
    <dbReference type="NCBI Taxonomy" id="2605747"/>
    <lineage>
        <taxon>Bacteria</taxon>
        <taxon>Pseudomonadati</taxon>
        <taxon>Bacteroidota</taxon>
        <taxon>Sphingobacteriia</taxon>
        <taxon>Sphingobacteriales</taxon>
        <taxon>Sphingobacteriaceae</taxon>
        <taxon>Pedobacter</taxon>
    </lineage>
</organism>
<dbReference type="Pfam" id="PF01541">
    <property type="entry name" value="GIY-YIG"/>
    <property type="match status" value="1"/>
</dbReference>
<keyword evidence="4" id="KW-1185">Reference proteome</keyword>
<accession>A0A5C0VMK1</accession>
<evidence type="ECO:0000259" key="2">
    <source>
        <dbReference type="PROSITE" id="PS50164"/>
    </source>
</evidence>
<protein>
    <submittedName>
        <fullName evidence="3">GIY-YIG nuclease family protein</fullName>
    </submittedName>
</protein>
<comment type="similarity">
    <text evidence="1">Belongs to the UPF0213 family.</text>
</comment>
<dbReference type="SUPFAM" id="SSF82771">
    <property type="entry name" value="GIY-YIG endonuclease"/>
    <property type="match status" value="1"/>
</dbReference>
<dbReference type="PROSITE" id="PS50164">
    <property type="entry name" value="GIY_YIG"/>
    <property type="match status" value="1"/>
</dbReference>
<proteinExistence type="inferred from homology"/>
<name>A0A5C0VMK1_9SPHI</name>
<dbReference type="InterPro" id="IPR050190">
    <property type="entry name" value="UPF0213_domain"/>
</dbReference>
<reference evidence="3 4" key="1">
    <citation type="submission" date="2019-08" db="EMBL/GenBank/DDBJ databases">
        <title>Pedobacter sp. nov., isolated from Han river, South Korea.</title>
        <authorList>
            <person name="Lee D.-H."/>
            <person name="Kim Y.-S."/>
            <person name="Hwang E.-M."/>
            <person name="Le Tran T.C."/>
            <person name="Cha C.-J."/>
        </authorList>
    </citation>
    <scope>NUCLEOTIDE SEQUENCE [LARGE SCALE GENOMIC DNA]</scope>
    <source>
        <strain evidence="3 4">CJ43</strain>
    </source>
</reference>
<evidence type="ECO:0000256" key="1">
    <source>
        <dbReference type="ARBA" id="ARBA00007435"/>
    </source>
</evidence>
<dbReference type="InterPro" id="IPR035901">
    <property type="entry name" value="GIY-YIG_endonuc_sf"/>
</dbReference>
<dbReference type="RefSeq" id="WP_149075043.1">
    <property type="nucleotide sequence ID" value="NZ_CP043329.1"/>
</dbReference>
<feature type="domain" description="GIY-YIG" evidence="2">
    <location>
        <begin position="2"/>
        <end position="78"/>
    </location>
</feature>
<dbReference type="CDD" id="cd10456">
    <property type="entry name" value="GIY-YIG_UPF0213"/>
    <property type="match status" value="1"/>
</dbReference>
<evidence type="ECO:0000313" key="3">
    <source>
        <dbReference type="EMBL" id="QEK52224.1"/>
    </source>
</evidence>
<dbReference type="InterPro" id="IPR000305">
    <property type="entry name" value="GIY-YIG_endonuc"/>
</dbReference>
<dbReference type="PANTHER" id="PTHR34477">
    <property type="entry name" value="UPF0213 PROTEIN YHBQ"/>
    <property type="match status" value="1"/>
</dbReference>
<sequence length="104" mass="12498">MKYYYVYILKCRDHSYYTGVTNNIERRVEEHQSGEDKNAYTYNKRPVKLVFCEDFTEINQAIAFEKQIKGWTRKKKEAIIENNWMKLKELAVCKNQSSANNFNK</sequence>
<gene>
    <name evidence="3" type="ORF">FYC62_11685</name>
</gene>